<protein>
    <submittedName>
        <fullName evidence="1">CLUMA_CG004226, isoform A</fullName>
    </submittedName>
</protein>
<reference evidence="1 2" key="1">
    <citation type="submission" date="2015-04" db="EMBL/GenBank/DDBJ databases">
        <authorList>
            <person name="Syromyatnikov M.Y."/>
            <person name="Popov V.N."/>
        </authorList>
    </citation>
    <scope>NUCLEOTIDE SEQUENCE [LARGE SCALE GENOMIC DNA]</scope>
</reference>
<organism evidence="1 2">
    <name type="scientific">Clunio marinus</name>
    <dbReference type="NCBI Taxonomy" id="568069"/>
    <lineage>
        <taxon>Eukaryota</taxon>
        <taxon>Metazoa</taxon>
        <taxon>Ecdysozoa</taxon>
        <taxon>Arthropoda</taxon>
        <taxon>Hexapoda</taxon>
        <taxon>Insecta</taxon>
        <taxon>Pterygota</taxon>
        <taxon>Neoptera</taxon>
        <taxon>Endopterygota</taxon>
        <taxon>Diptera</taxon>
        <taxon>Nematocera</taxon>
        <taxon>Chironomoidea</taxon>
        <taxon>Chironomidae</taxon>
        <taxon>Clunio</taxon>
    </lineage>
</organism>
<proteinExistence type="predicted"/>
<evidence type="ECO:0000313" key="2">
    <source>
        <dbReference type="Proteomes" id="UP000183832"/>
    </source>
</evidence>
<accession>A0A1J1HR58</accession>
<name>A0A1J1HR58_9DIPT</name>
<dbReference type="AlphaFoldDB" id="A0A1J1HR58"/>
<dbReference type="EMBL" id="CVRI01000019">
    <property type="protein sequence ID" value="CRK90451.1"/>
    <property type="molecule type" value="Genomic_DNA"/>
</dbReference>
<gene>
    <name evidence="1" type="ORF">CLUMA_CG004226</name>
</gene>
<keyword evidence="2" id="KW-1185">Reference proteome</keyword>
<evidence type="ECO:0000313" key="1">
    <source>
        <dbReference type="EMBL" id="CRK90451.1"/>
    </source>
</evidence>
<dbReference type="Proteomes" id="UP000183832">
    <property type="component" value="Unassembled WGS sequence"/>
</dbReference>
<sequence>MVAEMTWKNILDFEQDIEIDIWHFIRNLLARIRHYAQEEKRKKIKSLNLKFISIGTCLSNLNVVG</sequence>